<evidence type="ECO:0000256" key="6">
    <source>
        <dbReference type="SAM" id="MobiDB-lite"/>
    </source>
</evidence>
<keyword evidence="4" id="KW-0804">Transcription</keyword>
<dbReference type="AlphaFoldDB" id="A0A452XKR2"/>
<feature type="region of interest" description="Disordered" evidence="6">
    <location>
        <begin position="137"/>
        <end position="197"/>
    </location>
</feature>
<dbReference type="PROSITE" id="PS51294">
    <property type="entry name" value="HTH_MYB"/>
    <property type="match status" value="2"/>
</dbReference>
<evidence type="ECO:0000256" key="4">
    <source>
        <dbReference type="ARBA" id="ARBA00023163"/>
    </source>
</evidence>
<dbReference type="PANTHER" id="PTHR47999">
    <property type="entry name" value="TRANSCRIPTION FACTOR MYB8-RELATED-RELATED"/>
    <property type="match status" value="1"/>
</dbReference>
<reference evidence="9" key="4">
    <citation type="submission" date="2019-03" db="UniProtKB">
        <authorList>
            <consortium name="EnsemblPlants"/>
        </authorList>
    </citation>
    <scope>IDENTIFICATION</scope>
</reference>
<dbReference type="Pfam" id="PF00249">
    <property type="entry name" value="Myb_DNA-binding"/>
    <property type="match status" value="2"/>
</dbReference>
<evidence type="ECO:0000259" key="8">
    <source>
        <dbReference type="PROSITE" id="PS51294"/>
    </source>
</evidence>
<name>A0A452XKR2_AEGTS</name>
<protein>
    <recommendedName>
        <fullName evidence="11">Myb-related protein P</fullName>
    </recommendedName>
</protein>
<dbReference type="FunFam" id="1.10.10.60:FF:000121">
    <property type="entry name" value="Myb transcription factor"/>
    <property type="match status" value="1"/>
</dbReference>
<keyword evidence="3" id="KW-0238">DNA-binding</keyword>
<dbReference type="InterPro" id="IPR015495">
    <property type="entry name" value="Myb_TF_plants"/>
</dbReference>
<dbReference type="SMART" id="SM00717">
    <property type="entry name" value="SANT"/>
    <property type="match status" value="2"/>
</dbReference>
<proteinExistence type="predicted"/>
<dbReference type="Gramene" id="AET1Gv20042700.1">
    <property type="protein sequence ID" value="AET1Gv20042700.1"/>
    <property type="gene ID" value="AET1Gv20042700"/>
</dbReference>
<dbReference type="InterPro" id="IPR017930">
    <property type="entry name" value="Myb_dom"/>
</dbReference>
<evidence type="ECO:0000256" key="2">
    <source>
        <dbReference type="ARBA" id="ARBA00023015"/>
    </source>
</evidence>
<reference evidence="9" key="3">
    <citation type="journal article" date="2017" name="Nature">
        <title>Genome sequence of the progenitor of the wheat D genome Aegilops tauschii.</title>
        <authorList>
            <person name="Luo M.C."/>
            <person name="Gu Y.Q."/>
            <person name="Puiu D."/>
            <person name="Wang H."/>
            <person name="Twardziok S.O."/>
            <person name="Deal K.R."/>
            <person name="Huo N."/>
            <person name="Zhu T."/>
            <person name="Wang L."/>
            <person name="Wang Y."/>
            <person name="McGuire P.E."/>
            <person name="Liu S."/>
            <person name="Long H."/>
            <person name="Ramasamy R.K."/>
            <person name="Rodriguez J.C."/>
            <person name="Van S.L."/>
            <person name="Yuan L."/>
            <person name="Wang Z."/>
            <person name="Xia Z."/>
            <person name="Xiao L."/>
            <person name="Anderson O.D."/>
            <person name="Ouyang S."/>
            <person name="Liang Y."/>
            <person name="Zimin A.V."/>
            <person name="Pertea G."/>
            <person name="Qi P."/>
            <person name="Bennetzen J.L."/>
            <person name="Dai X."/>
            <person name="Dawson M.W."/>
            <person name="Muller H.G."/>
            <person name="Kugler K."/>
            <person name="Rivarola-Duarte L."/>
            <person name="Spannagl M."/>
            <person name="Mayer K.F.X."/>
            <person name="Lu F.H."/>
            <person name="Bevan M.W."/>
            <person name="Leroy P."/>
            <person name="Li P."/>
            <person name="You F.M."/>
            <person name="Sun Q."/>
            <person name="Liu Z."/>
            <person name="Lyons E."/>
            <person name="Wicker T."/>
            <person name="Salzberg S.L."/>
            <person name="Devos K.M."/>
            <person name="Dvorak J."/>
        </authorList>
    </citation>
    <scope>NUCLEOTIDE SEQUENCE [LARGE SCALE GENOMIC DNA]</scope>
    <source>
        <strain evidence="9">cv. AL8/78</strain>
    </source>
</reference>
<dbReference type="EnsemblPlants" id="AET1Gv20042700.1">
    <property type="protein sequence ID" value="AET1Gv20042700.1"/>
    <property type="gene ID" value="AET1Gv20042700"/>
</dbReference>
<dbReference type="CDD" id="cd00167">
    <property type="entry name" value="SANT"/>
    <property type="match status" value="2"/>
</dbReference>
<reference evidence="9" key="5">
    <citation type="journal article" date="2021" name="G3 (Bethesda)">
        <title>Aegilops tauschii genome assembly Aet v5.0 features greater sequence contiguity and improved annotation.</title>
        <authorList>
            <person name="Wang L."/>
            <person name="Zhu T."/>
            <person name="Rodriguez J.C."/>
            <person name="Deal K.R."/>
            <person name="Dubcovsky J."/>
            <person name="McGuire P.E."/>
            <person name="Lux T."/>
            <person name="Spannagl M."/>
            <person name="Mayer K.F.X."/>
            <person name="Baldrich P."/>
            <person name="Meyers B.C."/>
            <person name="Huo N."/>
            <person name="Gu Y.Q."/>
            <person name="Zhou H."/>
            <person name="Devos K.M."/>
            <person name="Bennetzen J.L."/>
            <person name="Unver T."/>
            <person name="Budak H."/>
            <person name="Gulick P.J."/>
            <person name="Galiba G."/>
            <person name="Kalapos B."/>
            <person name="Nelson D.R."/>
            <person name="Li P."/>
            <person name="You F.M."/>
            <person name="Luo M.C."/>
            <person name="Dvorak J."/>
        </authorList>
    </citation>
    <scope>NUCLEOTIDE SEQUENCE [LARGE SCALE GENOMIC DNA]</scope>
    <source>
        <strain evidence="9">cv. AL8/78</strain>
    </source>
</reference>
<dbReference type="GeneID" id="109769634"/>
<dbReference type="KEGG" id="ats:109769634"/>
<evidence type="ECO:0000256" key="1">
    <source>
        <dbReference type="ARBA" id="ARBA00004123"/>
    </source>
</evidence>
<evidence type="ECO:0008006" key="11">
    <source>
        <dbReference type="Google" id="ProtNLM"/>
    </source>
</evidence>
<evidence type="ECO:0000313" key="9">
    <source>
        <dbReference type="EnsemblPlants" id="AET1Gv20042700.1"/>
    </source>
</evidence>
<evidence type="ECO:0000256" key="3">
    <source>
        <dbReference type="ARBA" id="ARBA00023125"/>
    </source>
</evidence>
<dbReference type="Proteomes" id="UP000015105">
    <property type="component" value="Chromosome 1D"/>
</dbReference>
<feature type="domain" description="Myb-like" evidence="7">
    <location>
        <begin position="9"/>
        <end position="61"/>
    </location>
</feature>
<dbReference type="STRING" id="200361.A0A452XKR2"/>
<dbReference type="RefSeq" id="XP_020183957.1">
    <property type="nucleotide sequence ID" value="XM_020328368.4"/>
</dbReference>
<keyword evidence="10" id="KW-1185">Reference proteome</keyword>
<sequence length="222" mass="24609">MGRAPCCQKLGLKQGKWTEEEDDILASYIAQHGEGSWRSLPKNAGLLRCGKSCRLRWVNYLRDGVKRGSFSKEEDDLIVKLHATIGKRWSLIASHLPGRTDNEIKNYWKSHLSRQFHGLWRMYTDSNNITKTVDMNKLFATRKRRGGRAPGQSPRSNMKKQPVPGATKAQDGSSPIGATSSASSVPQGDPDQDKATNNIIVSNTSGENCIKDGIWPGPVLSF</sequence>
<feature type="domain" description="HTH myb-type" evidence="8">
    <location>
        <begin position="9"/>
        <end position="61"/>
    </location>
</feature>
<dbReference type="Gene3D" id="1.10.10.60">
    <property type="entry name" value="Homeodomain-like"/>
    <property type="match status" value="2"/>
</dbReference>
<feature type="domain" description="HTH myb-type" evidence="8">
    <location>
        <begin position="62"/>
        <end position="116"/>
    </location>
</feature>
<dbReference type="InterPro" id="IPR001005">
    <property type="entry name" value="SANT/Myb"/>
</dbReference>
<dbReference type="InterPro" id="IPR009057">
    <property type="entry name" value="Homeodomain-like_sf"/>
</dbReference>
<accession>A0A452XKR2</accession>
<reference evidence="10" key="2">
    <citation type="journal article" date="2017" name="Nat. Plants">
        <title>The Aegilops tauschii genome reveals multiple impacts of transposons.</title>
        <authorList>
            <person name="Zhao G."/>
            <person name="Zou C."/>
            <person name="Li K."/>
            <person name="Wang K."/>
            <person name="Li T."/>
            <person name="Gao L."/>
            <person name="Zhang X."/>
            <person name="Wang H."/>
            <person name="Yang Z."/>
            <person name="Liu X."/>
            <person name="Jiang W."/>
            <person name="Mao L."/>
            <person name="Kong X."/>
            <person name="Jiao Y."/>
            <person name="Jia J."/>
        </authorList>
    </citation>
    <scope>NUCLEOTIDE SEQUENCE [LARGE SCALE GENOMIC DNA]</scope>
    <source>
        <strain evidence="10">cv. AL8/78</strain>
    </source>
</reference>
<reference evidence="10" key="1">
    <citation type="journal article" date="2014" name="Science">
        <title>Ancient hybridizations among the ancestral genomes of bread wheat.</title>
        <authorList>
            <consortium name="International Wheat Genome Sequencing Consortium,"/>
            <person name="Marcussen T."/>
            <person name="Sandve S.R."/>
            <person name="Heier L."/>
            <person name="Spannagl M."/>
            <person name="Pfeifer M."/>
            <person name="Jakobsen K.S."/>
            <person name="Wulff B.B."/>
            <person name="Steuernagel B."/>
            <person name="Mayer K.F."/>
            <person name="Olsen O.A."/>
        </authorList>
    </citation>
    <scope>NUCLEOTIDE SEQUENCE [LARGE SCALE GENOMIC DNA]</scope>
    <source>
        <strain evidence="10">cv. AL8/78</strain>
    </source>
</reference>
<comment type="subcellular location">
    <subcellularLocation>
        <location evidence="1">Nucleus</location>
    </subcellularLocation>
</comment>
<feature type="compositionally biased region" description="Low complexity" evidence="6">
    <location>
        <begin position="172"/>
        <end position="184"/>
    </location>
</feature>
<dbReference type="GO" id="GO:0005634">
    <property type="term" value="C:nucleus"/>
    <property type="evidence" value="ECO:0007669"/>
    <property type="project" value="UniProtKB-SubCell"/>
</dbReference>
<evidence type="ECO:0000256" key="5">
    <source>
        <dbReference type="ARBA" id="ARBA00023242"/>
    </source>
</evidence>
<dbReference type="PROSITE" id="PS50090">
    <property type="entry name" value="MYB_LIKE"/>
    <property type="match status" value="2"/>
</dbReference>
<feature type="domain" description="Myb-like" evidence="7">
    <location>
        <begin position="62"/>
        <end position="112"/>
    </location>
</feature>
<dbReference type="PANTHER" id="PTHR47999:SF6">
    <property type="entry name" value="MYB-RELATED PROTEIN P"/>
    <property type="match status" value="1"/>
</dbReference>
<keyword evidence="5" id="KW-0539">Nucleus</keyword>
<evidence type="ECO:0000259" key="7">
    <source>
        <dbReference type="PROSITE" id="PS50090"/>
    </source>
</evidence>
<keyword evidence="2" id="KW-0805">Transcription regulation</keyword>
<dbReference type="GO" id="GO:0003677">
    <property type="term" value="F:DNA binding"/>
    <property type="evidence" value="ECO:0007669"/>
    <property type="project" value="UniProtKB-KW"/>
</dbReference>
<dbReference type="SUPFAM" id="SSF46689">
    <property type="entry name" value="Homeodomain-like"/>
    <property type="match status" value="1"/>
</dbReference>
<dbReference type="OrthoDB" id="2143914at2759"/>
<evidence type="ECO:0000313" key="10">
    <source>
        <dbReference type="Proteomes" id="UP000015105"/>
    </source>
</evidence>
<organism evidence="9 10">
    <name type="scientific">Aegilops tauschii subsp. strangulata</name>
    <name type="common">Goatgrass</name>
    <dbReference type="NCBI Taxonomy" id="200361"/>
    <lineage>
        <taxon>Eukaryota</taxon>
        <taxon>Viridiplantae</taxon>
        <taxon>Streptophyta</taxon>
        <taxon>Embryophyta</taxon>
        <taxon>Tracheophyta</taxon>
        <taxon>Spermatophyta</taxon>
        <taxon>Magnoliopsida</taxon>
        <taxon>Liliopsida</taxon>
        <taxon>Poales</taxon>
        <taxon>Poaceae</taxon>
        <taxon>BOP clade</taxon>
        <taxon>Pooideae</taxon>
        <taxon>Triticodae</taxon>
        <taxon>Triticeae</taxon>
        <taxon>Triticinae</taxon>
        <taxon>Aegilops</taxon>
    </lineage>
</organism>